<dbReference type="PROSITE" id="PS51371">
    <property type="entry name" value="CBS"/>
    <property type="match status" value="1"/>
</dbReference>
<evidence type="ECO:0000256" key="8">
    <source>
        <dbReference type="ARBA" id="ARBA00023136"/>
    </source>
</evidence>
<keyword evidence="15" id="KW-1185">Reference proteome</keyword>
<dbReference type="InterPro" id="IPR002550">
    <property type="entry name" value="CNNM"/>
</dbReference>
<evidence type="ECO:0008006" key="16">
    <source>
        <dbReference type="Google" id="ProtNLM"/>
    </source>
</evidence>
<keyword evidence="7 9" id="KW-0129">CBS domain</keyword>
<sequence>MDAIPLSAQSAILVALLALSGFFSMAETAMMAANRYRLRSAANQGSRGARLALDLLDQTDKLLGIILLFNNLVNAASATLVSVITIQLFGSEEWVLGVSTLAVTFLILVFAEITPKVIGANHANRLACFVSYPLSGLLKSLYFVVWFVNLFVAGLLRLLRLSPNASQDAHSLSTEELRMMVLESGAFIPPKHRSILVNLFELEDITVEDVMMPRSQIEAVNIAEPIDVIQGHLATCYHTRLPVFDGEMNAVIGILHVRRILGQTLDHSLSAADIRGMLSKPYFIPASTPVYSQLQFFQENRERLGLVVDEYGELLGLVTLEDIIEELIGKFTTSAPDAADKLTWREDGSVIVDGSQHLRNLNRRLGLNLPVDGPKTLNGLLLEHLQDIPEAGVSVKIAGIPIEVVQAEDRRIKNVRIFRSAAKKSP</sequence>
<evidence type="ECO:0000256" key="6">
    <source>
        <dbReference type="ARBA" id="ARBA00022989"/>
    </source>
</evidence>
<comment type="similarity">
    <text evidence="2">Belongs to the UPF0053 family.</text>
</comment>
<dbReference type="EMBL" id="BSPX01000002">
    <property type="protein sequence ID" value="GLT20844.1"/>
    <property type="molecule type" value="Genomic_DNA"/>
</dbReference>
<proteinExistence type="inferred from homology"/>
<gene>
    <name evidence="14" type="ORF">GCM10007933_02960</name>
</gene>
<feature type="transmembrane region" description="Helical" evidence="11">
    <location>
        <begin position="93"/>
        <end position="111"/>
    </location>
</feature>
<feature type="domain" description="CNNM transmembrane" evidence="13">
    <location>
        <begin position="2"/>
        <end position="201"/>
    </location>
</feature>
<dbReference type="SUPFAM" id="SSF56176">
    <property type="entry name" value="FAD-binding/transporter-associated domain-like"/>
    <property type="match status" value="1"/>
</dbReference>
<dbReference type="Pfam" id="PF00571">
    <property type="entry name" value="CBS"/>
    <property type="match status" value="1"/>
</dbReference>
<evidence type="ECO:0000256" key="11">
    <source>
        <dbReference type="SAM" id="Phobius"/>
    </source>
</evidence>
<dbReference type="InterPro" id="IPR036318">
    <property type="entry name" value="FAD-bd_PCMH-like_sf"/>
</dbReference>
<evidence type="ECO:0000313" key="15">
    <source>
        <dbReference type="Proteomes" id="UP001157167"/>
    </source>
</evidence>
<dbReference type="PANTHER" id="PTHR22777">
    <property type="entry name" value="HEMOLYSIN-RELATED"/>
    <property type="match status" value="1"/>
</dbReference>
<dbReference type="Pfam" id="PF03471">
    <property type="entry name" value="CorC_HlyC"/>
    <property type="match status" value="1"/>
</dbReference>
<dbReference type="InterPro" id="IPR044751">
    <property type="entry name" value="Ion_transp-like_CBS"/>
</dbReference>
<keyword evidence="8 10" id="KW-0472">Membrane</keyword>
<dbReference type="Gene3D" id="3.10.580.10">
    <property type="entry name" value="CBS-domain"/>
    <property type="match status" value="1"/>
</dbReference>
<evidence type="ECO:0000256" key="7">
    <source>
        <dbReference type="ARBA" id="ARBA00023122"/>
    </source>
</evidence>
<evidence type="ECO:0000256" key="10">
    <source>
        <dbReference type="PROSITE-ProRule" id="PRU01193"/>
    </source>
</evidence>
<dbReference type="InterPro" id="IPR046342">
    <property type="entry name" value="CBS_dom_sf"/>
</dbReference>
<evidence type="ECO:0000256" key="3">
    <source>
        <dbReference type="ARBA" id="ARBA00022475"/>
    </source>
</evidence>
<dbReference type="InterPro" id="IPR005170">
    <property type="entry name" value="Transptr-assoc_dom"/>
</dbReference>
<dbReference type="InterPro" id="IPR000644">
    <property type="entry name" value="CBS_dom"/>
</dbReference>
<dbReference type="CDD" id="cd04590">
    <property type="entry name" value="CBS_pair_CorC_HlyC_assoc"/>
    <property type="match status" value="1"/>
</dbReference>
<accession>A0ABQ6F6I2</accession>
<dbReference type="InterPro" id="IPR016169">
    <property type="entry name" value="FAD-bd_PCMH_sub2"/>
</dbReference>
<keyword evidence="6 10" id="KW-1133">Transmembrane helix</keyword>
<dbReference type="Pfam" id="PF01595">
    <property type="entry name" value="CNNM"/>
    <property type="match status" value="1"/>
</dbReference>
<evidence type="ECO:0000256" key="4">
    <source>
        <dbReference type="ARBA" id="ARBA00022692"/>
    </source>
</evidence>
<reference evidence="15" key="1">
    <citation type="journal article" date="2019" name="Int. J. Syst. Evol. Microbiol.">
        <title>The Global Catalogue of Microorganisms (GCM) 10K type strain sequencing project: providing services to taxonomists for standard genome sequencing and annotation.</title>
        <authorList>
            <consortium name="The Broad Institute Genomics Platform"/>
            <consortium name="The Broad Institute Genome Sequencing Center for Infectious Disease"/>
            <person name="Wu L."/>
            <person name="Ma J."/>
        </authorList>
    </citation>
    <scope>NUCLEOTIDE SEQUENCE [LARGE SCALE GENOMIC DNA]</scope>
    <source>
        <strain evidence="15">NBRC 102407</strain>
    </source>
</reference>
<dbReference type="Proteomes" id="UP001157167">
    <property type="component" value="Unassembled WGS sequence"/>
</dbReference>
<dbReference type="PROSITE" id="PS51846">
    <property type="entry name" value="CNNM"/>
    <property type="match status" value="1"/>
</dbReference>
<keyword evidence="3" id="KW-1003">Cell membrane</keyword>
<feature type="transmembrane region" description="Helical" evidence="11">
    <location>
        <begin position="64"/>
        <end position="86"/>
    </location>
</feature>
<evidence type="ECO:0000259" key="12">
    <source>
        <dbReference type="PROSITE" id="PS51371"/>
    </source>
</evidence>
<dbReference type="Gene3D" id="3.30.465.10">
    <property type="match status" value="1"/>
</dbReference>
<evidence type="ECO:0000256" key="2">
    <source>
        <dbReference type="ARBA" id="ARBA00006337"/>
    </source>
</evidence>
<evidence type="ECO:0000256" key="5">
    <source>
        <dbReference type="ARBA" id="ARBA00022737"/>
    </source>
</evidence>
<organism evidence="14 15">
    <name type="scientific">Zoogloea oryzae</name>
    <dbReference type="NCBI Taxonomy" id="310767"/>
    <lineage>
        <taxon>Bacteria</taxon>
        <taxon>Pseudomonadati</taxon>
        <taxon>Pseudomonadota</taxon>
        <taxon>Betaproteobacteria</taxon>
        <taxon>Rhodocyclales</taxon>
        <taxon>Zoogloeaceae</taxon>
        <taxon>Zoogloea</taxon>
    </lineage>
</organism>
<dbReference type="RefSeq" id="WP_284186427.1">
    <property type="nucleotide sequence ID" value="NZ_BSPX01000002.1"/>
</dbReference>
<evidence type="ECO:0000259" key="13">
    <source>
        <dbReference type="PROSITE" id="PS51846"/>
    </source>
</evidence>
<protein>
    <recommendedName>
        <fullName evidence="16">Magnesium and cobalt efflux protein CorC</fullName>
    </recommendedName>
</protein>
<dbReference type="PANTHER" id="PTHR22777:SF32">
    <property type="entry name" value="UPF0053 INNER MEMBRANE PROTEIN YFJD"/>
    <property type="match status" value="1"/>
</dbReference>
<evidence type="ECO:0000256" key="1">
    <source>
        <dbReference type="ARBA" id="ARBA00004651"/>
    </source>
</evidence>
<feature type="domain" description="CBS" evidence="12">
    <location>
        <begin position="277"/>
        <end position="334"/>
    </location>
</feature>
<name>A0ABQ6F6I2_9RHOO</name>
<dbReference type="SUPFAM" id="SSF54631">
    <property type="entry name" value="CBS-domain pair"/>
    <property type="match status" value="1"/>
</dbReference>
<dbReference type="SMART" id="SM01091">
    <property type="entry name" value="CorC_HlyC"/>
    <property type="match status" value="1"/>
</dbReference>
<evidence type="ECO:0000313" key="14">
    <source>
        <dbReference type="EMBL" id="GLT20844.1"/>
    </source>
</evidence>
<keyword evidence="5" id="KW-0677">Repeat</keyword>
<comment type="subcellular location">
    <subcellularLocation>
        <location evidence="1">Cell membrane</location>
        <topology evidence="1">Multi-pass membrane protein</topology>
    </subcellularLocation>
</comment>
<evidence type="ECO:0000256" key="9">
    <source>
        <dbReference type="PROSITE-ProRule" id="PRU00703"/>
    </source>
</evidence>
<keyword evidence="4 10" id="KW-0812">Transmembrane</keyword>
<comment type="caution">
    <text evidence="14">The sequence shown here is derived from an EMBL/GenBank/DDBJ whole genome shotgun (WGS) entry which is preliminary data.</text>
</comment>